<dbReference type="SUPFAM" id="SSF50978">
    <property type="entry name" value="WD40 repeat-like"/>
    <property type="match status" value="1"/>
</dbReference>
<keyword evidence="9" id="KW-1185">Reference proteome</keyword>
<gene>
    <name evidence="8" type="ORF">chiPu_0018252</name>
</gene>
<keyword evidence="2 6" id="KW-0853">WD repeat</keyword>
<evidence type="ECO:0000256" key="6">
    <source>
        <dbReference type="PROSITE-ProRule" id="PRU00221"/>
    </source>
</evidence>
<proteinExistence type="predicted"/>
<dbReference type="PROSITE" id="PS00678">
    <property type="entry name" value="WD_REPEATS_1"/>
    <property type="match status" value="1"/>
</dbReference>
<evidence type="ECO:0000256" key="4">
    <source>
        <dbReference type="ARBA" id="ARBA00022737"/>
    </source>
</evidence>
<evidence type="ECO:0000256" key="3">
    <source>
        <dbReference type="ARBA" id="ARBA00022700"/>
    </source>
</evidence>
<evidence type="ECO:0000256" key="5">
    <source>
        <dbReference type="ARBA" id="ARBA00045213"/>
    </source>
</evidence>
<keyword evidence="1" id="KW-0690">Ribosome biogenesis</keyword>
<dbReference type="GO" id="GO:0042254">
    <property type="term" value="P:ribosome biogenesis"/>
    <property type="evidence" value="ECO:0007669"/>
    <property type="project" value="UniProtKB-KW"/>
</dbReference>
<dbReference type="InterPro" id="IPR020472">
    <property type="entry name" value="WD40_PAC1"/>
</dbReference>
<name>A0A401RLZ4_CHIPU</name>
<dbReference type="InterPro" id="IPR001680">
    <property type="entry name" value="WD40_rpt"/>
</dbReference>
<keyword evidence="4" id="KW-0677">Repeat</keyword>
<dbReference type="InterPro" id="IPR019775">
    <property type="entry name" value="WD40_repeat_CS"/>
</dbReference>
<accession>A0A401RLZ4</accession>
<dbReference type="PANTHER" id="PTHR44675">
    <property type="entry name" value="PAK1 INTERACTING PROTEIN 1"/>
    <property type="match status" value="1"/>
</dbReference>
<comment type="function">
    <text evidence="5">Negatively regulates the PAK1 kinase. PAK1 is a member of the PAK kinase family, which has been shown to play a positive role in the regulation of signaling pathways involving MAPK8 and RELA. PAK1 exists as an inactive homodimer, which is activated by binding of small GTPases such as CDC42 to an N-terminal regulatory domain. PAK1IP1 also binds to the N-terminus of PAK1, and inhibits the specific activation of PAK1 by CDC42. May be involved in ribosomal large subunit assembly.</text>
</comment>
<sequence length="370" mass="41569">MDVETGTDSELVLIGGCYEQIIFGYRIKKAGQNWNPEPDFTHHAHTASLTTVAINDCYVATGSKDETIQLYNMKKKIDQGSLLYHDGTITCLEFYGKTHLLSGAEDGLICVWDIKRWDCLKTIRAHKGHVSSLSVHPSGKLALSVGTDKTLRYVVTTWTNQWSPAGDNYIVVSNNELDVYNLVTASIHGTIVCKTRISSVKFIMESIVAIAGDEEYVRLYNTNTKTCLSEFKAHDTRVKVMHFFSVAQSHVLATASSDGYIKLWQIDIKKIQSCPVLLSKVNTSARLTCLAVWLSIPQSIAQRTEEQVTQCEGDKSSIKLSKQKKVRLKEATLDGGKQPQKRKREILYKSEKAVETKEKRKKRLQMNTSQ</sequence>
<evidence type="ECO:0000256" key="2">
    <source>
        <dbReference type="ARBA" id="ARBA00022574"/>
    </source>
</evidence>
<dbReference type="EMBL" id="BEZZ01001515">
    <property type="protein sequence ID" value="GCC19182.1"/>
    <property type="molecule type" value="Genomic_DNA"/>
</dbReference>
<dbReference type="Gene3D" id="2.130.10.10">
    <property type="entry name" value="YVTN repeat-like/Quinoprotein amine dehydrogenase"/>
    <property type="match status" value="2"/>
</dbReference>
<feature type="region of interest" description="Disordered" evidence="7">
    <location>
        <begin position="329"/>
        <end position="370"/>
    </location>
</feature>
<dbReference type="Proteomes" id="UP000287033">
    <property type="component" value="Unassembled WGS sequence"/>
</dbReference>
<feature type="compositionally biased region" description="Basic and acidic residues" evidence="7">
    <location>
        <begin position="345"/>
        <end position="358"/>
    </location>
</feature>
<dbReference type="OMA" id="GYIKMWR"/>
<organism evidence="8 9">
    <name type="scientific">Chiloscyllium punctatum</name>
    <name type="common">Brownbanded bambooshark</name>
    <name type="synonym">Hemiscyllium punctatum</name>
    <dbReference type="NCBI Taxonomy" id="137246"/>
    <lineage>
        <taxon>Eukaryota</taxon>
        <taxon>Metazoa</taxon>
        <taxon>Chordata</taxon>
        <taxon>Craniata</taxon>
        <taxon>Vertebrata</taxon>
        <taxon>Chondrichthyes</taxon>
        <taxon>Elasmobranchii</taxon>
        <taxon>Galeomorphii</taxon>
        <taxon>Galeoidea</taxon>
        <taxon>Orectolobiformes</taxon>
        <taxon>Hemiscylliidae</taxon>
        <taxon>Chiloscyllium</taxon>
    </lineage>
</organism>
<dbReference type="InterPro" id="IPR015943">
    <property type="entry name" value="WD40/YVTN_repeat-like_dom_sf"/>
</dbReference>
<dbReference type="PROSITE" id="PS50082">
    <property type="entry name" value="WD_REPEATS_2"/>
    <property type="match status" value="2"/>
</dbReference>
<evidence type="ECO:0000256" key="7">
    <source>
        <dbReference type="SAM" id="MobiDB-lite"/>
    </source>
</evidence>
<reference evidence="8 9" key="1">
    <citation type="journal article" date="2018" name="Nat. Ecol. Evol.">
        <title>Shark genomes provide insights into elasmobranch evolution and the origin of vertebrates.</title>
        <authorList>
            <person name="Hara Y"/>
            <person name="Yamaguchi K"/>
            <person name="Onimaru K"/>
            <person name="Kadota M"/>
            <person name="Koyanagi M"/>
            <person name="Keeley SD"/>
            <person name="Tatsumi K"/>
            <person name="Tanaka K"/>
            <person name="Motone F"/>
            <person name="Kageyama Y"/>
            <person name="Nozu R"/>
            <person name="Adachi N"/>
            <person name="Nishimura O"/>
            <person name="Nakagawa R"/>
            <person name="Tanegashima C"/>
            <person name="Kiyatake I"/>
            <person name="Matsumoto R"/>
            <person name="Murakumo K"/>
            <person name="Nishida K"/>
            <person name="Terakita A"/>
            <person name="Kuratani S"/>
            <person name="Sato K"/>
            <person name="Hyodo S Kuraku.S."/>
        </authorList>
    </citation>
    <scope>NUCLEOTIDE SEQUENCE [LARGE SCALE GENOMIC DNA]</scope>
</reference>
<evidence type="ECO:0000313" key="8">
    <source>
        <dbReference type="EMBL" id="GCC19182.1"/>
    </source>
</evidence>
<feature type="repeat" description="WD" evidence="6">
    <location>
        <begin position="82"/>
        <end position="122"/>
    </location>
</feature>
<dbReference type="GO" id="GO:0009968">
    <property type="term" value="P:negative regulation of signal transduction"/>
    <property type="evidence" value="ECO:0007669"/>
    <property type="project" value="UniProtKB-KW"/>
</dbReference>
<dbReference type="InterPro" id="IPR051959">
    <property type="entry name" value="PAK1-Kinase_Regulator"/>
</dbReference>
<dbReference type="AlphaFoldDB" id="A0A401RLZ4"/>
<dbReference type="PANTHER" id="PTHR44675:SF1">
    <property type="entry name" value="P21-ACTIVATED PROTEIN KINASE-INTERACTING PROTEIN 1"/>
    <property type="match status" value="1"/>
</dbReference>
<feature type="repeat" description="WD" evidence="6">
    <location>
        <begin position="231"/>
        <end position="267"/>
    </location>
</feature>
<keyword evidence="3" id="KW-0734">Signal transduction inhibitor</keyword>
<dbReference type="PRINTS" id="PR00320">
    <property type="entry name" value="GPROTEINBRPT"/>
</dbReference>
<evidence type="ECO:0000313" key="9">
    <source>
        <dbReference type="Proteomes" id="UP000287033"/>
    </source>
</evidence>
<protein>
    <submittedName>
        <fullName evidence="8">Uncharacterized protein</fullName>
    </submittedName>
</protein>
<dbReference type="InterPro" id="IPR036322">
    <property type="entry name" value="WD40_repeat_dom_sf"/>
</dbReference>
<dbReference type="STRING" id="137246.A0A401RLZ4"/>
<comment type="caution">
    <text evidence="8">The sequence shown here is derived from an EMBL/GenBank/DDBJ whole genome shotgun (WGS) entry which is preliminary data.</text>
</comment>
<dbReference type="OrthoDB" id="308449at2759"/>
<dbReference type="Pfam" id="PF00400">
    <property type="entry name" value="WD40"/>
    <property type="match status" value="4"/>
</dbReference>
<evidence type="ECO:0000256" key="1">
    <source>
        <dbReference type="ARBA" id="ARBA00022517"/>
    </source>
</evidence>
<dbReference type="SMART" id="SM00320">
    <property type="entry name" value="WD40"/>
    <property type="match status" value="5"/>
</dbReference>